<feature type="domain" description="Flagellar M-ring C-terminal" evidence="16">
    <location>
        <begin position="259"/>
        <end position="435"/>
    </location>
</feature>
<keyword evidence="17" id="KW-0969">Cilium</keyword>
<feature type="domain" description="Flagellar M-ring N-terminal" evidence="15">
    <location>
        <begin position="53"/>
        <end position="227"/>
    </location>
</feature>
<keyword evidence="8 14" id="KW-1133">Transmembrane helix</keyword>
<evidence type="ECO:0000256" key="14">
    <source>
        <dbReference type="SAM" id="Phobius"/>
    </source>
</evidence>
<keyword evidence="17" id="KW-0966">Cell projection</keyword>
<dbReference type="GO" id="GO:0003774">
    <property type="term" value="F:cytoskeletal motor activity"/>
    <property type="evidence" value="ECO:0007669"/>
    <property type="project" value="InterPro"/>
</dbReference>
<evidence type="ECO:0000256" key="7">
    <source>
        <dbReference type="ARBA" id="ARBA00022692"/>
    </source>
</evidence>
<dbReference type="Pfam" id="PF08345">
    <property type="entry name" value="YscJ_FliF_C"/>
    <property type="match status" value="1"/>
</dbReference>
<reference evidence="17" key="1">
    <citation type="submission" date="2022-01" db="EMBL/GenBank/DDBJ databases">
        <authorList>
            <person name="Karlyshev A.V."/>
            <person name="Jaspars M."/>
        </authorList>
    </citation>
    <scope>NUCLEOTIDE SEQUENCE</scope>
    <source>
        <strain evidence="17">AGSA3-2</strain>
    </source>
</reference>
<sequence length="564" mass="61595">MSGASTGNANAAASQASPLAPWLARLRANPLIPLLVAGAAVVAIVAALLMWASAPTYRVLFSNLTEADGGRIIAALEQQGVQYRFSEGGQALLVPGDQVHKLRLQLAEQGLPEGGNVGLDIMEKQAFGVSQFAEQVNFQRGLEGELARSIEALGPVERARVHLALAKPSVFIRDRQPAKGSVVLTLQPGRALGDAQVNAMVHLVASSVPELAPEDVTVVDQSGRLLSRETGPGHDLDGTRLRYTEEVERAYQQRIEKILEPILGRGNVRAQVTAQIDFSRREETEERYGPNQNGNPAAIRSKRINAVYEDPDGGASGIPGALSNTPPGEAASPINNDADGNDDEEDAPPQRVRQDDLINYELDRNVTHTQHHQGSIQRLSVAVVLNYREKTGEDGTVQLAPLSDEELNRITDLARHAMGFSAERGDGLEVVNSPFADLSEPFEERPWWQSPQWVDLALGLGRYLLVALAALLLYRLILRPLIQRYTATPAEPPQPAARGNVSAVVGDDEDDDLDPEEAVARRRRQRRKTLMYESNLKDLQDLARDDPAMVAMILRSWMNRNEPT</sequence>
<dbReference type="Gene3D" id="3.30.300.30">
    <property type="match status" value="1"/>
</dbReference>
<keyword evidence="7 14" id="KW-0812">Transmembrane</keyword>
<keyword evidence="9 14" id="KW-0472">Membrane</keyword>
<gene>
    <name evidence="17" type="primary">fliF</name>
    <name evidence="17" type="ORF">LZG35_15125</name>
</gene>
<keyword evidence="17" id="KW-0282">Flagellum</keyword>
<evidence type="ECO:0000256" key="4">
    <source>
        <dbReference type="ARBA" id="ARBA00007971"/>
    </source>
</evidence>
<dbReference type="AlphaFoldDB" id="A0A9Q3ZDN9"/>
<evidence type="ECO:0000256" key="11">
    <source>
        <dbReference type="ARBA" id="ARBA00025936"/>
    </source>
</evidence>
<proteinExistence type="inferred from homology"/>
<evidence type="ECO:0000256" key="1">
    <source>
        <dbReference type="ARBA" id="ARBA00003820"/>
    </source>
</evidence>
<keyword evidence="6" id="KW-1003">Cell membrane</keyword>
<evidence type="ECO:0000313" key="17">
    <source>
        <dbReference type="EMBL" id="MCE7509968.1"/>
    </source>
</evidence>
<name>A0A9Q3ZDN9_9GAMM</name>
<comment type="subunit">
    <text evidence="11">The basal body constitutes a major portion of the flagellar organelle and consists of four rings (L,P,S, and M) mounted on a central rod. The M ring is integral to the inner membrane of the cell and may be connected to the flagellar rod via the S ring. The S (supramembrane ring) lies just distal to the M ring. The L and P rings lie in the outer membrane and the periplasmic space, respectively.</text>
</comment>
<feature type="transmembrane region" description="Helical" evidence="14">
    <location>
        <begin position="453"/>
        <end position="474"/>
    </location>
</feature>
<dbReference type="EMBL" id="JAJVKT010000019">
    <property type="protein sequence ID" value="MCE7509968.1"/>
    <property type="molecule type" value="Genomic_DNA"/>
</dbReference>
<dbReference type="RefSeq" id="WP_080531366.1">
    <property type="nucleotide sequence ID" value="NZ_CP012331.1"/>
</dbReference>
<evidence type="ECO:0000256" key="2">
    <source>
        <dbReference type="ARBA" id="ARBA00004117"/>
    </source>
</evidence>
<feature type="region of interest" description="Disordered" evidence="13">
    <location>
        <begin position="308"/>
        <end position="352"/>
    </location>
</feature>
<feature type="compositionally biased region" description="Acidic residues" evidence="13">
    <location>
        <begin position="506"/>
        <end position="517"/>
    </location>
</feature>
<evidence type="ECO:0000259" key="15">
    <source>
        <dbReference type="Pfam" id="PF01514"/>
    </source>
</evidence>
<dbReference type="InterPro" id="IPR043427">
    <property type="entry name" value="YscJ/FliF"/>
</dbReference>
<dbReference type="Pfam" id="PF01514">
    <property type="entry name" value="YscJ_FliF"/>
    <property type="match status" value="1"/>
</dbReference>
<dbReference type="NCBIfam" id="TIGR00206">
    <property type="entry name" value="fliF"/>
    <property type="match status" value="1"/>
</dbReference>
<evidence type="ECO:0000256" key="5">
    <source>
        <dbReference type="ARBA" id="ARBA00017949"/>
    </source>
</evidence>
<evidence type="ECO:0000256" key="13">
    <source>
        <dbReference type="SAM" id="MobiDB-lite"/>
    </source>
</evidence>
<comment type="subcellular location">
    <subcellularLocation>
        <location evidence="2 12">Bacterial flagellum basal body</location>
    </subcellularLocation>
    <subcellularLocation>
        <location evidence="3">Cell membrane</location>
        <topology evidence="3">Multi-pass membrane protein</topology>
    </subcellularLocation>
</comment>
<accession>A0A9Q3ZDN9</accession>
<dbReference type="PRINTS" id="PR01009">
    <property type="entry name" value="FLGMRINGFLIF"/>
</dbReference>
<dbReference type="InterPro" id="IPR013556">
    <property type="entry name" value="Flag_M-ring_C"/>
</dbReference>
<organism evidence="17 18">
    <name type="scientific">Alloalcanivorax xenomutans</name>
    <dbReference type="NCBI Taxonomy" id="1094342"/>
    <lineage>
        <taxon>Bacteria</taxon>
        <taxon>Pseudomonadati</taxon>
        <taxon>Pseudomonadota</taxon>
        <taxon>Gammaproteobacteria</taxon>
        <taxon>Oceanospirillales</taxon>
        <taxon>Alcanivoracaceae</taxon>
        <taxon>Alloalcanivorax</taxon>
    </lineage>
</organism>
<feature type="region of interest" description="Disordered" evidence="13">
    <location>
        <begin position="488"/>
        <end position="518"/>
    </location>
</feature>
<dbReference type="GO" id="GO:0009431">
    <property type="term" value="C:bacterial-type flagellum basal body, MS ring"/>
    <property type="evidence" value="ECO:0007669"/>
    <property type="project" value="InterPro"/>
</dbReference>
<dbReference type="InterPro" id="IPR000067">
    <property type="entry name" value="FlgMring_FliF"/>
</dbReference>
<evidence type="ECO:0000313" key="18">
    <source>
        <dbReference type="Proteomes" id="UP001107961"/>
    </source>
</evidence>
<feature type="transmembrane region" description="Helical" evidence="14">
    <location>
        <begin position="31"/>
        <end position="52"/>
    </location>
</feature>
<dbReference type="InterPro" id="IPR045851">
    <property type="entry name" value="AMP-bd_C_sf"/>
</dbReference>
<protein>
    <recommendedName>
        <fullName evidence="5 12">Flagellar M-ring protein</fullName>
    </recommendedName>
</protein>
<evidence type="ECO:0000256" key="12">
    <source>
        <dbReference type="PIRNR" id="PIRNR004862"/>
    </source>
</evidence>
<evidence type="ECO:0000256" key="9">
    <source>
        <dbReference type="ARBA" id="ARBA00023136"/>
    </source>
</evidence>
<evidence type="ECO:0000256" key="6">
    <source>
        <dbReference type="ARBA" id="ARBA00022475"/>
    </source>
</evidence>
<evidence type="ECO:0000256" key="3">
    <source>
        <dbReference type="ARBA" id="ARBA00004651"/>
    </source>
</evidence>
<dbReference type="PIRSF" id="PIRSF004862">
    <property type="entry name" value="FliF"/>
    <property type="match status" value="1"/>
</dbReference>
<keyword evidence="18" id="KW-1185">Reference proteome</keyword>
<dbReference type="GO" id="GO:0005886">
    <property type="term" value="C:plasma membrane"/>
    <property type="evidence" value="ECO:0007669"/>
    <property type="project" value="UniProtKB-SubCell"/>
</dbReference>
<dbReference type="InterPro" id="IPR006182">
    <property type="entry name" value="FliF_N_dom"/>
</dbReference>
<dbReference type="PANTHER" id="PTHR30046">
    <property type="entry name" value="FLAGELLAR M-RING PROTEIN"/>
    <property type="match status" value="1"/>
</dbReference>
<comment type="caution">
    <text evidence="17">The sequence shown here is derived from an EMBL/GenBank/DDBJ whole genome shotgun (WGS) entry which is preliminary data.</text>
</comment>
<evidence type="ECO:0000259" key="16">
    <source>
        <dbReference type="Pfam" id="PF08345"/>
    </source>
</evidence>
<dbReference type="Proteomes" id="UP001107961">
    <property type="component" value="Unassembled WGS sequence"/>
</dbReference>
<evidence type="ECO:0000256" key="8">
    <source>
        <dbReference type="ARBA" id="ARBA00022989"/>
    </source>
</evidence>
<dbReference type="KEGG" id="axe:P40_16030"/>
<dbReference type="GO" id="GO:0071973">
    <property type="term" value="P:bacterial-type flagellum-dependent cell motility"/>
    <property type="evidence" value="ECO:0007669"/>
    <property type="project" value="InterPro"/>
</dbReference>
<keyword evidence="10 12" id="KW-0975">Bacterial flagellum</keyword>
<dbReference type="PANTHER" id="PTHR30046:SF0">
    <property type="entry name" value="FLAGELLAR M-RING PROTEIN"/>
    <property type="match status" value="1"/>
</dbReference>
<evidence type="ECO:0000256" key="10">
    <source>
        <dbReference type="ARBA" id="ARBA00023143"/>
    </source>
</evidence>
<comment type="similarity">
    <text evidence="4 12">Belongs to the FliF family.</text>
</comment>
<comment type="function">
    <text evidence="1 12">The M ring may be actively involved in energy transduction.</text>
</comment>